<gene>
    <name evidence="5" type="ORF">PVAND_000461</name>
</gene>
<dbReference type="InterPro" id="IPR001611">
    <property type="entry name" value="Leu-rich_rpt"/>
</dbReference>
<evidence type="ECO:0000313" key="5">
    <source>
        <dbReference type="EMBL" id="KAG5670181.1"/>
    </source>
</evidence>
<keyword evidence="2 4" id="KW-0732">Signal</keyword>
<keyword evidence="6" id="KW-1185">Reference proteome</keyword>
<protein>
    <submittedName>
        <fullName evidence="5">Uncharacterized protein</fullName>
    </submittedName>
</protein>
<dbReference type="InterPro" id="IPR003591">
    <property type="entry name" value="Leu-rich_rpt_typical-subtyp"/>
</dbReference>
<dbReference type="Pfam" id="PF13855">
    <property type="entry name" value="LRR_8"/>
    <property type="match status" value="2"/>
</dbReference>
<dbReference type="InterPro" id="IPR050328">
    <property type="entry name" value="Dev_Immune_Receptor"/>
</dbReference>
<evidence type="ECO:0000256" key="4">
    <source>
        <dbReference type="SAM" id="SignalP"/>
    </source>
</evidence>
<feature type="chain" id="PRO_5039904225" evidence="4">
    <location>
        <begin position="20"/>
        <end position="448"/>
    </location>
</feature>
<dbReference type="PROSITE" id="PS51450">
    <property type="entry name" value="LRR"/>
    <property type="match status" value="1"/>
</dbReference>
<comment type="caution">
    <text evidence="5">The sequence shown here is derived from an EMBL/GenBank/DDBJ whole genome shotgun (WGS) entry which is preliminary data.</text>
</comment>
<dbReference type="SMART" id="SM00369">
    <property type="entry name" value="LRR_TYP"/>
    <property type="match status" value="3"/>
</dbReference>
<name>A0A9J6BK62_POLVA</name>
<sequence>MWGLKIFSIILISSLKIDAVIFNCEFSTNSCTITNGTISSKSDATVTSITGTYPSGTTSNSITVIDGRGVEIRYFPLGLTKFFPNIDVIFFEGGLREIHKEDLQQFGSKLKRVYMSYNSIEMLEKNLFVYNPNIEYIYLDDNNIKYVDPDVLDSLNRLTNLGFSINYCYSGKVEYNRNGVLDLIDKLRYLCSTTDDENIRKIIGLQSNIENLNKQNSNLAKNCSAVNTVEFQCDYSDSNTCKVINGSIATLDDALLFSIFGTHVYGEDVTSITTFDARGQLIRFFPRLIDLVFPNLENIYIEGGMYELHREDIEFLPKLKGLYLSYNNIEYLEPNLFLYNPKLETIILEANNLKFIDLRIISNLPKLTTLDLTKNNCFSGVAKNSRLSSLSLFYSATSACSLNFNLKLTTILNLKNELQRLVLVNGNLTAKCAKNEFVPNNSTFIKLF</sequence>
<accession>A0A9J6BK62</accession>
<feature type="signal peptide" evidence="4">
    <location>
        <begin position="1"/>
        <end position="19"/>
    </location>
</feature>
<proteinExistence type="predicted"/>
<dbReference type="InterPro" id="IPR032675">
    <property type="entry name" value="LRR_dom_sf"/>
</dbReference>
<dbReference type="OrthoDB" id="676979at2759"/>
<evidence type="ECO:0000256" key="2">
    <source>
        <dbReference type="ARBA" id="ARBA00022729"/>
    </source>
</evidence>
<dbReference type="PANTHER" id="PTHR24373:SF275">
    <property type="entry name" value="TIR DOMAIN-CONTAINING PROTEIN"/>
    <property type="match status" value="1"/>
</dbReference>
<dbReference type="Gene3D" id="3.80.10.10">
    <property type="entry name" value="Ribonuclease Inhibitor"/>
    <property type="match status" value="2"/>
</dbReference>
<evidence type="ECO:0000256" key="3">
    <source>
        <dbReference type="ARBA" id="ARBA00022737"/>
    </source>
</evidence>
<keyword evidence="1" id="KW-0433">Leucine-rich repeat</keyword>
<dbReference type="EMBL" id="JADBJN010000003">
    <property type="protein sequence ID" value="KAG5670181.1"/>
    <property type="molecule type" value="Genomic_DNA"/>
</dbReference>
<organism evidence="5 6">
    <name type="scientific">Polypedilum vanderplanki</name>
    <name type="common">Sleeping chironomid midge</name>
    <dbReference type="NCBI Taxonomy" id="319348"/>
    <lineage>
        <taxon>Eukaryota</taxon>
        <taxon>Metazoa</taxon>
        <taxon>Ecdysozoa</taxon>
        <taxon>Arthropoda</taxon>
        <taxon>Hexapoda</taxon>
        <taxon>Insecta</taxon>
        <taxon>Pterygota</taxon>
        <taxon>Neoptera</taxon>
        <taxon>Endopterygota</taxon>
        <taxon>Diptera</taxon>
        <taxon>Nematocera</taxon>
        <taxon>Chironomoidea</taxon>
        <taxon>Chironomidae</taxon>
        <taxon>Chironominae</taxon>
        <taxon>Polypedilum</taxon>
        <taxon>Polypedilum</taxon>
    </lineage>
</organism>
<dbReference type="PANTHER" id="PTHR24373">
    <property type="entry name" value="SLIT RELATED LEUCINE-RICH REPEAT NEURONAL PROTEIN"/>
    <property type="match status" value="1"/>
</dbReference>
<reference evidence="5" key="1">
    <citation type="submission" date="2021-03" db="EMBL/GenBank/DDBJ databases">
        <title>Chromosome level genome of the anhydrobiotic midge Polypedilum vanderplanki.</title>
        <authorList>
            <person name="Yoshida Y."/>
            <person name="Kikawada T."/>
            <person name="Gusev O."/>
        </authorList>
    </citation>
    <scope>NUCLEOTIDE SEQUENCE</scope>
    <source>
        <strain evidence="5">NIAS01</strain>
        <tissue evidence="5">Whole body or cell culture</tissue>
    </source>
</reference>
<evidence type="ECO:0000313" key="6">
    <source>
        <dbReference type="Proteomes" id="UP001107558"/>
    </source>
</evidence>
<dbReference type="Proteomes" id="UP001107558">
    <property type="component" value="Chromosome 3"/>
</dbReference>
<dbReference type="AlphaFoldDB" id="A0A9J6BK62"/>
<keyword evidence="3" id="KW-0677">Repeat</keyword>
<evidence type="ECO:0000256" key="1">
    <source>
        <dbReference type="ARBA" id="ARBA00022614"/>
    </source>
</evidence>
<dbReference type="SUPFAM" id="SSF52058">
    <property type="entry name" value="L domain-like"/>
    <property type="match status" value="1"/>
</dbReference>